<accession>A0A2J8RDP3</accession>
<comment type="caution">
    <text evidence="2">The sequence shown here is derived from an EMBL/GenBank/DDBJ whole genome shotgun (WGS) entry which is preliminary data.</text>
</comment>
<protein>
    <submittedName>
        <fullName evidence="2">Uncharacterized protein</fullName>
    </submittedName>
</protein>
<sequence>MATAASLPHRFVSFLPSRAFSPQPTPEPGLPRARRTRTPGAGTTASPSPPEEGQAGAPNAYASHTCKRERARSPHVAALSFSGAPTTLGGLRALKSPAVFQGSGEDLVQI</sequence>
<dbReference type="AlphaFoldDB" id="A0A2J8RDP3"/>
<feature type="region of interest" description="Disordered" evidence="1">
    <location>
        <begin position="14"/>
        <end position="69"/>
    </location>
</feature>
<evidence type="ECO:0000256" key="1">
    <source>
        <dbReference type="SAM" id="MobiDB-lite"/>
    </source>
</evidence>
<organism evidence="2">
    <name type="scientific">Pongo abelii</name>
    <name type="common">Sumatran orangutan</name>
    <name type="synonym">Pongo pygmaeus abelii</name>
    <dbReference type="NCBI Taxonomy" id="9601"/>
    <lineage>
        <taxon>Eukaryota</taxon>
        <taxon>Metazoa</taxon>
        <taxon>Chordata</taxon>
        <taxon>Craniata</taxon>
        <taxon>Vertebrata</taxon>
        <taxon>Euteleostomi</taxon>
        <taxon>Mammalia</taxon>
        <taxon>Eutheria</taxon>
        <taxon>Euarchontoglires</taxon>
        <taxon>Primates</taxon>
        <taxon>Haplorrhini</taxon>
        <taxon>Catarrhini</taxon>
        <taxon>Hominidae</taxon>
        <taxon>Pongo</taxon>
    </lineage>
</organism>
<proteinExistence type="predicted"/>
<reference evidence="2" key="1">
    <citation type="submission" date="2017-12" db="EMBL/GenBank/DDBJ databases">
        <title>High-resolution comparative analysis of great ape genomes.</title>
        <authorList>
            <person name="Pollen A."/>
            <person name="Hastie A."/>
            <person name="Hormozdiari F."/>
            <person name="Dougherty M."/>
            <person name="Liu R."/>
            <person name="Chaisson M."/>
            <person name="Hoppe E."/>
            <person name="Hill C."/>
            <person name="Pang A."/>
            <person name="Hillier L."/>
            <person name="Baker C."/>
            <person name="Armstrong J."/>
            <person name="Shendure J."/>
            <person name="Paten B."/>
            <person name="Wilson R."/>
            <person name="Chao H."/>
            <person name="Schneider V."/>
            <person name="Ventura M."/>
            <person name="Kronenberg Z."/>
            <person name="Murali S."/>
            <person name="Gordon D."/>
            <person name="Cantsilieris S."/>
            <person name="Munson K."/>
            <person name="Nelson B."/>
            <person name="Raja A."/>
            <person name="Underwood J."/>
            <person name="Diekhans M."/>
            <person name="Fiddes I."/>
            <person name="Haussler D."/>
            <person name="Eichler E."/>
        </authorList>
    </citation>
    <scope>NUCLEOTIDE SEQUENCE [LARGE SCALE GENOMIC DNA]</scope>
    <source>
        <strain evidence="2">Susie</strain>
    </source>
</reference>
<gene>
    <name evidence="2" type="ORF">CR201_G0051594</name>
</gene>
<evidence type="ECO:0000313" key="2">
    <source>
        <dbReference type="EMBL" id="PNJ06599.1"/>
    </source>
</evidence>
<dbReference type="EMBL" id="NDHI03003708">
    <property type="protein sequence ID" value="PNJ06599.1"/>
    <property type="molecule type" value="Genomic_DNA"/>
</dbReference>
<name>A0A2J8RDP3_PONAB</name>